<feature type="domain" description="HECT" evidence="3">
    <location>
        <begin position="503"/>
        <end position="594"/>
    </location>
</feature>
<name>A0A9Q1HEJ9_HOLLE</name>
<evidence type="ECO:0000313" key="5">
    <source>
        <dbReference type="Proteomes" id="UP001152320"/>
    </source>
</evidence>
<sequence length="594" mass="69007">MAEDEDGLYRFLEKRNVPASLIDKMKEDKIDKDVVKMMSDVNLARYLPSHGDRIALMNYCISMGKSSDKRKKDLLVRLQKKLKLRREKAVQDQNQRKKNRATNVTNLRNLFFPNGVSMIGAISDFSFEIRDFRQEVLEDGMSVGRLYGETKLPLLKFYLATKYKVNDEEDDIVEVQTADKSDVQQDVQSADEIPLPEPFTFCESEVEVESIPTAVWDVSFTEQANDGEISSWSSRIISFRSEHNMNDCRLESEILDDTVPYEVDNASTSEEKMIMRLHRASILTEMIDYFMDEAIMEKSLDINIINNKGKEEKAVGVGVVKDAITEFWEKNYDDFTTGVNCKIPYLRHDMTDRKWTAVGRILVKGWFYCRYFPVMLCPSFLEHIIFDEVFSDVSENFFNYIPQIEKDTICKALKDFPSGTEFEELLDILANYNCRVCPTASNLRGILKEIADEELLQEPRFVSDCWREVCRPLRAEFHDVGAINACFKSLTITNKKVLKSLQFPETVSESYMEVKKYLKRFFSELSIDYLRKFSRFCTDGLHVRFVTFESDFAQRPIAHTCGNILELPCYDNYPQFRSQFLSILKSDVWDVDIV</sequence>
<dbReference type="AlphaFoldDB" id="A0A9Q1HEJ9"/>
<protein>
    <recommendedName>
        <fullName evidence="3">HECT domain-containing protein</fullName>
    </recommendedName>
</protein>
<gene>
    <name evidence="4" type="ORF">HOLleu_10020</name>
</gene>
<evidence type="ECO:0000259" key="3">
    <source>
        <dbReference type="PROSITE" id="PS50237"/>
    </source>
</evidence>
<evidence type="ECO:0000256" key="2">
    <source>
        <dbReference type="PROSITE-ProRule" id="PRU00104"/>
    </source>
</evidence>
<proteinExistence type="predicted"/>
<dbReference type="EMBL" id="JAIZAY010000004">
    <property type="protein sequence ID" value="KAJ8043080.1"/>
    <property type="molecule type" value="Genomic_DNA"/>
</dbReference>
<dbReference type="InterPro" id="IPR000569">
    <property type="entry name" value="HECT_dom"/>
</dbReference>
<organism evidence="4 5">
    <name type="scientific">Holothuria leucospilota</name>
    <name type="common">Black long sea cucumber</name>
    <name type="synonym">Mertensiothuria leucospilota</name>
    <dbReference type="NCBI Taxonomy" id="206669"/>
    <lineage>
        <taxon>Eukaryota</taxon>
        <taxon>Metazoa</taxon>
        <taxon>Echinodermata</taxon>
        <taxon>Eleutherozoa</taxon>
        <taxon>Echinozoa</taxon>
        <taxon>Holothuroidea</taxon>
        <taxon>Aspidochirotacea</taxon>
        <taxon>Aspidochirotida</taxon>
        <taxon>Holothuriidae</taxon>
        <taxon>Holothuria</taxon>
    </lineage>
</organism>
<dbReference type="InterPro" id="IPR035983">
    <property type="entry name" value="Hect_E3_ubiquitin_ligase"/>
</dbReference>
<dbReference type="GO" id="GO:0004842">
    <property type="term" value="F:ubiquitin-protein transferase activity"/>
    <property type="evidence" value="ECO:0007669"/>
    <property type="project" value="InterPro"/>
</dbReference>
<dbReference type="PROSITE" id="PS50237">
    <property type="entry name" value="HECT"/>
    <property type="match status" value="1"/>
</dbReference>
<accession>A0A9Q1HEJ9</accession>
<reference evidence="4" key="1">
    <citation type="submission" date="2021-10" db="EMBL/GenBank/DDBJ databases">
        <title>Tropical sea cucumber genome reveals ecological adaptation and Cuvierian tubules defense mechanism.</title>
        <authorList>
            <person name="Chen T."/>
        </authorList>
    </citation>
    <scope>NUCLEOTIDE SEQUENCE</scope>
    <source>
        <strain evidence="4">Nanhai2018</strain>
        <tissue evidence="4">Muscle</tissue>
    </source>
</reference>
<keyword evidence="1 2" id="KW-0833">Ubl conjugation pathway</keyword>
<keyword evidence="5" id="KW-1185">Reference proteome</keyword>
<evidence type="ECO:0000256" key="1">
    <source>
        <dbReference type="ARBA" id="ARBA00022786"/>
    </source>
</evidence>
<feature type="active site" description="Glycyl thioester intermediate" evidence="2">
    <location>
        <position position="561"/>
    </location>
</feature>
<dbReference type="OrthoDB" id="5986703at2759"/>
<comment type="caution">
    <text evidence="4">The sequence shown here is derived from an EMBL/GenBank/DDBJ whole genome shotgun (WGS) entry which is preliminary data.</text>
</comment>
<dbReference type="Proteomes" id="UP001152320">
    <property type="component" value="Chromosome 4"/>
</dbReference>
<evidence type="ECO:0000313" key="4">
    <source>
        <dbReference type="EMBL" id="KAJ8043080.1"/>
    </source>
</evidence>
<dbReference type="SUPFAM" id="SSF56204">
    <property type="entry name" value="Hect, E3 ligase catalytic domain"/>
    <property type="match status" value="1"/>
</dbReference>